<accession>A0ABT9PI04</accession>
<evidence type="ECO:0000259" key="2">
    <source>
        <dbReference type="Pfam" id="PF01926"/>
    </source>
</evidence>
<keyword evidence="1" id="KW-1133">Transmembrane helix</keyword>
<feature type="domain" description="G" evidence="2">
    <location>
        <begin position="48"/>
        <end position="177"/>
    </location>
</feature>
<feature type="transmembrane region" description="Helical" evidence="1">
    <location>
        <begin position="404"/>
        <end position="426"/>
    </location>
</feature>
<dbReference type="InterPro" id="IPR006073">
    <property type="entry name" value="GTP-bd"/>
</dbReference>
<keyword evidence="1" id="KW-0472">Membrane</keyword>
<dbReference type="RefSeq" id="WP_322790543.1">
    <property type="nucleotide sequence ID" value="NZ_JAUSQL010000001.1"/>
</dbReference>
<dbReference type="PANTHER" id="PTHR42698:SF1">
    <property type="entry name" value="GTPASE ERA, MITOCHONDRIAL"/>
    <property type="match status" value="1"/>
</dbReference>
<evidence type="ECO:0000313" key="3">
    <source>
        <dbReference type="EMBL" id="MDP9832347.1"/>
    </source>
</evidence>
<reference evidence="3 4" key="1">
    <citation type="submission" date="2023-07" db="EMBL/GenBank/DDBJ databases">
        <title>Sequencing the genomes of 1000 actinobacteria strains.</title>
        <authorList>
            <person name="Klenk H.-P."/>
        </authorList>
    </citation>
    <scope>NUCLEOTIDE SEQUENCE [LARGE SCALE GENOMIC DNA]</scope>
    <source>
        <strain evidence="3 4">DSM 19515</strain>
    </source>
</reference>
<proteinExistence type="predicted"/>
<comment type="caution">
    <text evidence="3">The sequence shown here is derived from an EMBL/GenBank/DDBJ whole genome shotgun (WGS) entry which is preliminary data.</text>
</comment>
<dbReference type="Gene3D" id="3.40.50.300">
    <property type="entry name" value="P-loop containing nucleotide triphosphate hydrolases"/>
    <property type="match status" value="1"/>
</dbReference>
<keyword evidence="1" id="KW-0812">Transmembrane</keyword>
<feature type="transmembrane region" description="Helical" evidence="1">
    <location>
        <begin position="446"/>
        <end position="467"/>
    </location>
</feature>
<dbReference type="Pfam" id="PF01926">
    <property type="entry name" value="MMR_HSR1"/>
    <property type="match status" value="1"/>
</dbReference>
<keyword evidence="3" id="KW-0132">Cell division</keyword>
<keyword evidence="3" id="KW-0131">Cell cycle</keyword>
<dbReference type="PANTHER" id="PTHR42698">
    <property type="entry name" value="GTPASE ERA"/>
    <property type="match status" value="1"/>
</dbReference>
<dbReference type="GO" id="GO:0051301">
    <property type="term" value="P:cell division"/>
    <property type="evidence" value="ECO:0007669"/>
    <property type="project" value="UniProtKB-KW"/>
</dbReference>
<organism evidence="3 4">
    <name type="scientific">Trueperella abortisuis</name>
    <dbReference type="NCBI Taxonomy" id="445930"/>
    <lineage>
        <taxon>Bacteria</taxon>
        <taxon>Bacillati</taxon>
        <taxon>Actinomycetota</taxon>
        <taxon>Actinomycetes</taxon>
        <taxon>Actinomycetales</taxon>
        <taxon>Actinomycetaceae</taxon>
        <taxon>Trueperella</taxon>
    </lineage>
</organism>
<evidence type="ECO:0000256" key="1">
    <source>
        <dbReference type="SAM" id="Phobius"/>
    </source>
</evidence>
<keyword evidence="4" id="KW-1185">Reference proteome</keyword>
<dbReference type="Proteomes" id="UP001230145">
    <property type="component" value="Unassembled WGS sequence"/>
</dbReference>
<dbReference type="InterPro" id="IPR005662">
    <property type="entry name" value="GTPase_Era-like"/>
</dbReference>
<dbReference type="InterPro" id="IPR027417">
    <property type="entry name" value="P-loop_NTPase"/>
</dbReference>
<evidence type="ECO:0000313" key="4">
    <source>
        <dbReference type="Proteomes" id="UP001230145"/>
    </source>
</evidence>
<gene>
    <name evidence="3" type="ORF">J2S45_001026</name>
</gene>
<protein>
    <submittedName>
        <fullName evidence="3">GTP-binding protein EngB required for normal cell division</fullName>
    </submittedName>
</protein>
<name>A0ABT9PI04_9ACTO</name>
<dbReference type="SUPFAM" id="SSF52540">
    <property type="entry name" value="P-loop containing nucleoside triphosphate hydrolases"/>
    <property type="match status" value="1"/>
</dbReference>
<sequence>MSLTESIGDLHAAAEIAQEKIPGVLGEVPQLLDRAVRRRTMNTDATVIAVAGPTGAGKSSLVNALVGRPVSRASAIRPTTAHALAVTNFPAGEILDWLAITERHEAPLTGAGSAILIDLPDVDSTNFDHRQTARRLTELVDVVVWVLDPQKYADAVVHEDYLAELSEHAATTIVVLNQADKLDEDTLADVLADARRLLRADGLSTPVLPVSAATGLGVDALRAKLEDIVAERVASGEKLAADIRTESRNMLGRIHADGGQAAATAVDVPFEPVASALAIAAGAGVVASASADSYERRARLATGWPVTRWLARRGIDPLKRLRLDAGGVSGVADYVSPAQTAVARGKIRAYVEEATAHMPSQWARQTRKEVDERAERLIGDLDTSISSLDVEARRVPAWWVLFNLLQWVALAAVVAGGVWLAALAFADTLRLQLGEPPAWGIFPLPTLMLAGGLLAGWILAGIGRLLAARGARRTRRRVLARVNAAFADKVRAELSVVQEERAAYARLQELLTGLTKARP</sequence>
<dbReference type="EMBL" id="JAUSQL010000001">
    <property type="protein sequence ID" value="MDP9832347.1"/>
    <property type="molecule type" value="Genomic_DNA"/>
</dbReference>